<sequence length="108" mass="12205">MKTINREQKMQEARDEVLAELPQICRDMLKLVRDPKMPPTSRVQLVGHLFRVGGLYETDEKDREKEPYEMTAKELAAALAAARANAEALEQGAFDENLETDDDSDILA</sequence>
<keyword evidence="2" id="KW-1185">Reference proteome</keyword>
<dbReference type="KEGG" id="rad:CO657_19860"/>
<evidence type="ECO:0000313" key="1">
    <source>
        <dbReference type="EMBL" id="QAS80188.1"/>
    </source>
</evidence>
<proteinExistence type="predicted"/>
<organism evidence="1 2">
    <name type="scientific">Rhizobium acidisoli</name>
    <dbReference type="NCBI Taxonomy" id="1538158"/>
    <lineage>
        <taxon>Bacteria</taxon>
        <taxon>Pseudomonadati</taxon>
        <taxon>Pseudomonadota</taxon>
        <taxon>Alphaproteobacteria</taxon>
        <taxon>Hyphomicrobiales</taxon>
        <taxon>Rhizobiaceae</taxon>
        <taxon>Rhizobium/Agrobacterium group</taxon>
        <taxon>Rhizobium</taxon>
    </lineage>
</organism>
<dbReference type="EMBL" id="CP034998">
    <property type="protein sequence ID" value="QAS80188.1"/>
    <property type="molecule type" value="Genomic_DNA"/>
</dbReference>
<dbReference type="AlphaFoldDB" id="A0AAE5TYG9"/>
<reference evidence="1 2" key="1">
    <citation type="submission" date="2019-01" db="EMBL/GenBank/DDBJ databases">
        <title>Genomic insights into the origins and evolution of symbiotic genes in the Phaseolus vulgaris microsymbionts.</title>
        <authorList>
            <person name="Tong W."/>
        </authorList>
    </citation>
    <scope>NUCLEOTIDE SEQUENCE [LARGE SCALE GENOMIC DNA]</scope>
    <source>
        <strain evidence="1 2">FH23</strain>
    </source>
</reference>
<name>A0AAE5TYG9_9HYPH</name>
<evidence type="ECO:0000313" key="2">
    <source>
        <dbReference type="Proteomes" id="UP000220927"/>
    </source>
</evidence>
<protein>
    <submittedName>
        <fullName evidence="1">Uncharacterized protein</fullName>
    </submittedName>
</protein>
<dbReference type="Proteomes" id="UP000220927">
    <property type="component" value="Chromosome"/>
</dbReference>
<dbReference type="RefSeq" id="WP_054182307.1">
    <property type="nucleotide sequence ID" value="NZ_CP034998.1"/>
</dbReference>
<accession>A0AAE5TYG9</accession>
<gene>
    <name evidence="1" type="ORF">CO657_19860</name>
</gene>